<dbReference type="PANTHER" id="PTHR31672">
    <property type="entry name" value="BNACNNG10540D PROTEIN"/>
    <property type="match status" value="1"/>
</dbReference>
<feature type="domain" description="F-box" evidence="1">
    <location>
        <begin position="7"/>
        <end position="43"/>
    </location>
</feature>
<dbReference type="NCBIfam" id="TIGR01640">
    <property type="entry name" value="F_box_assoc_1"/>
    <property type="match status" value="1"/>
</dbReference>
<evidence type="ECO:0008006" key="5">
    <source>
        <dbReference type="Google" id="ProtNLM"/>
    </source>
</evidence>
<evidence type="ECO:0000313" key="4">
    <source>
        <dbReference type="Proteomes" id="UP000701853"/>
    </source>
</evidence>
<dbReference type="InterPro" id="IPR050796">
    <property type="entry name" value="SCF_F-box_component"/>
</dbReference>
<dbReference type="InterPro" id="IPR017451">
    <property type="entry name" value="F-box-assoc_interact_dom"/>
</dbReference>
<dbReference type="InterPro" id="IPR001810">
    <property type="entry name" value="F-box_dom"/>
</dbReference>
<name>A0A8J6CU49_9ROSI</name>
<dbReference type="OrthoDB" id="930293at2759"/>
<evidence type="ECO:0000259" key="2">
    <source>
        <dbReference type="Pfam" id="PF07734"/>
    </source>
</evidence>
<feature type="domain" description="F-box associated beta-propeller type 1" evidence="2">
    <location>
        <begin position="119"/>
        <end position="306"/>
    </location>
</feature>
<proteinExistence type="predicted"/>
<dbReference type="Gene3D" id="1.20.1280.50">
    <property type="match status" value="1"/>
</dbReference>
<comment type="caution">
    <text evidence="3">The sequence shown here is derived from an EMBL/GenBank/DDBJ whole genome shotgun (WGS) entry which is preliminary data.</text>
</comment>
<dbReference type="SUPFAM" id="SSF81383">
    <property type="entry name" value="F-box domain"/>
    <property type="match status" value="1"/>
</dbReference>
<dbReference type="InterPro" id="IPR006527">
    <property type="entry name" value="F-box-assoc_dom_typ1"/>
</dbReference>
<evidence type="ECO:0000259" key="1">
    <source>
        <dbReference type="Pfam" id="PF00646"/>
    </source>
</evidence>
<reference evidence="3 4" key="1">
    <citation type="journal article" date="2021" name="bioRxiv">
        <title>The Gossypium anomalum genome as a resource for cotton improvement and evolutionary analysis of hybrid incompatibility.</title>
        <authorList>
            <person name="Grover C.E."/>
            <person name="Yuan D."/>
            <person name="Arick M.A."/>
            <person name="Miller E.R."/>
            <person name="Hu G."/>
            <person name="Peterson D.G."/>
            <person name="Wendel J.F."/>
            <person name="Udall J.A."/>
        </authorList>
    </citation>
    <scope>NUCLEOTIDE SEQUENCE [LARGE SCALE GENOMIC DNA]</scope>
    <source>
        <strain evidence="3">JFW-Udall</strain>
        <tissue evidence="3">Leaf</tissue>
    </source>
</reference>
<accession>A0A8J6CU49</accession>
<organism evidence="3 4">
    <name type="scientific">Gossypium anomalum</name>
    <dbReference type="NCBI Taxonomy" id="47600"/>
    <lineage>
        <taxon>Eukaryota</taxon>
        <taxon>Viridiplantae</taxon>
        <taxon>Streptophyta</taxon>
        <taxon>Embryophyta</taxon>
        <taxon>Tracheophyta</taxon>
        <taxon>Spermatophyta</taxon>
        <taxon>Magnoliopsida</taxon>
        <taxon>eudicotyledons</taxon>
        <taxon>Gunneridae</taxon>
        <taxon>Pentapetalae</taxon>
        <taxon>rosids</taxon>
        <taxon>malvids</taxon>
        <taxon>Malvales</taxon>
        <taxon>Malvaceae</taxon>
        <taxon>Malvoideae</taxon>
        <taxon>Gossypium</taxon>
    </lineage>
</organism>
<dbReference type="InterPro" id="IPR036047">
    <property type="entry name" value="F-box-like_dom_sf"/>
</dbReference>
<dbReference type="PANTHER" id="PTHR31672:SF13">
    <property type="entry name" value="F-BOX PROTEIN CPR30-LIKE"/>
    <property type="match status" value="1"/>
</dbReference>
<sequence>MPRFAVPEALVTEILSKLPVKSLICFNCVCKYWCSSFQTPRFISKHYHNNLKSNNLNPILKRFDGNANLVYFSQLSVEKDENFLVKQNISLPFFMHDSPLVWGALLALMVKSECGIESPDDVSQVELYSLKCDSLKEIPSPNYRPLDSDLSNNCLDGICYWKIIIGNSPYEKVMILSFDMANEKFSVSPILEFVEFFLETNIEVLVFNGSVGVLVYLVEGIDKSFDFWVINGGVWTKQFSIESIPGVVNPLGFWKNDELFLLNTNYEVVLFDPSTQELKVLGINTYLDHHREYVSLFFYVESLVPINGIQEHKDHIIRQLVGDASNNY</sequence>
<gene>
    <name evidence="3" type="ORF">CXB51_025195</name>
</gene>
<dbReference type="CDD" id="cd22157">
    <property type="entry name" value="F-box_AtFBW1-like"/>
    <property type="match status" value="1"/>
</dbReference>
<dbReference type="AlphaFoldDB" id="A0A8J6CU49"/>
<dbReference type="Pfam" id="PF07734">
    <property type="entry name" value="FBA_1"/>
    <property type="match status" value="1"/>
</dbReference>
<dbReference type="Pfam" id="PF00646">
    <property type="entry name" value="F-box"/>
    <property type="match status" value="1"/>
</dbReference>
<dbReference type="Proteomes" id="UP000701853">
    <property type="component" value="Chromosome 10"/>
</dbReference>
<protein>
    <recommendedName>
        <fullName evidence="5">F-box domain-containing protein</fullName>
    </recommendedName>
</protein>
<evidence type="ECO:0000313" key="3">
    <source>
        <dbReference type="EMBL" id="KAG8480068.1"/>
    </source>
</evidence>
<dbReference type="EMBL" id="JAHUZN010000010">
    <property type="protein sequence ID" value="KAG8480068.1"/>
    <property type="molecule type" value="Genomic_DNA"/>
</dbReference>
<keyword evidence="4" id="KW-1185">Reference proteome</keyword>